<evidence type="ECO:0000313" key="2">
    <source>
        <dbReference type="WBParaSite" id="nRc.2.0.1.t37393-RA"/>
    </source>
</evidence>
<name>A0A915KF08_ROMCU</name>
<sequence length="129" mass="14333">MLQRESALNSYGKDNYYVIKIDLLTKKIRNMEVSWALGASYHLLNTYHESKKSGSPIMRPYKKSGKYSILSPPPRSSNLSSTPCPCDDLVFASGGALNDIVLNFTAAFICSRLYYGILNLLPSTIAQFA</sequence>
<accession>A0A915KF08</accession>
<protein>
    <submittedName>
        <fullName evidence="2">Uncharacterized protein</fullName>
    </submittedName>
</protein>
<reference evidence="2" key="1">
    <citation type="submission" date="2022-11" db="UniProtKB">
        <authorList>
            <consortium name="WormBaseParasite"/>
        </authorList>
    </citation>
    <scope>IDENTIFICATION</scope>
</reference>
<evidence type="ECO:0000313" key="1">
    <source>
        <dbReference type="Proteomes" id="UP000887565"/>
    </source>
</evidence>
<dbReference type="AlphaFoldDB" id="A0A915KF08"/>
<proteinExistence type="predicted"/>
<organism evidence="1 2">
    <name type="scientific">Romanomermis culicivorax</name>
    <name type="common">Nematode worm</name>
    <dbReference type="NCBI Taxonomy" id="13658"/>
    <lineage>
        <taxon>Eukaryota</taxon>
        <taxon>Metazoa</taxon>
        <taxon>Ecdysozoa</taxon>
        <taxon>Nematoda</taxon>
        <taxon>Enoplea</taxon>
        <taxon>Dorylaimia</taxon>
        <taxon>Mermithida</taxon>
        <taxon>Mermithoidea</taxon>
        <taxon>Mermithidae</taxon>
        <taxon>Romanomermis</taxon>
    </lineage>
</organism>
<keyword evidence="1" id="KW-1185">Reference proteome</keyword>
<dbReference type="Proteomes" id="UP000887565">
    <property type="component" value="Unplaced"/>
</dbReference>
<dbReference type="WBParaSite" id="nRc.2.0.1.t37393-RA">
    <property type="protein sequence ID" value="nRc.2.0.1.t37393-RA"/>
    <property type="gene ID" value="nRc.2.0.1.g37393"/>
</dbReference>